<feature type="compositionally biased region" description="Basic and acidic residues" evidence="2">
    <location>
        <begin position="818"/>
        <end position="828"/>
    </location>
</feature>
<name>K1QP76_MAGGI</name>
<reference evidence="3" key="1">
    <citation type="journal article" date="2012" name="Nature">
        <title>The oyster genome reveals stress adaptation and complexity of shell formation.</title>
        <authorList>
            <person name="Zhang G."/>
            <person name="Fang X."/>
            <person name="Guo X."/>
            <person name="Li L."/>
            <person name="Luo R."/>
            <person name="Xu F."/>
            <person name="Yang P."/>
            <person name="Zhang L."/>
            <person name="Wang X."/>
            <person name="Qi H."/>
            <person name="Xiong Z."/>
            <person name="Que H."/>
            <person name="Xie Y."/>
            <person name="Holland P.W."/>
            <person name="Paps J."/>
            <person name="Zhu Y."/>
            <person name="Wu F."/>
            <person name="Chen Y."/>
            <person name="Wang J."/>
            <person name="Peng C."/>
            <person name="Meng J."/>
            <person name="Yang L."/>
            <person name="Liu J."/>
            <person name="Wen B."/>
            <person name="Zhang N."/>
            <person name="Huang Z."/>
            <person name="Zhu Q."/>
            <person name="Feng Y."/>
            <person name="Mount A."/>
            <person name="Hedgecock D."/>
            <person name="Xu Z."/>
            <person name="Liu Y."/>
            <person name="Domazet-Loso T."/>
            <person name="Du Y."/>
            <person name="Sun X."/>
            <person name="Zhang S."/>
            <person name="Liu B."/>
            <person name="Cheng P."/>
            <person name="Jiang X."/>
            <person name="Li J."/>
            <person name="Fan D."/>
            <person name="Wang W."/>
            <person name="Fu W."/>
            <person name="Wang T."/>
            <person name="Wang B."/>
            <person name="Zhang J."/>
            <person name="Peng Z."/>
            <person name="Li Y."/>
            <person name="Li N."/>
            <person name="Wang J."/>
            <person name="Chen M."/>
            <person name="He Y."/>
            <person name="Tan F."/>
            <person name="Song X."/>
            <person name="Zheng Q."/>
            <person name="Huang R."/>
            <person name="Yang H."/>
            <person name="Du X."/>
            <person name="Chen L."/>
            <person name="Yang M."/>
            <person name="Gaffney P.M."/>
            <person name="Wang S."/>
            <person name="Luo L."/>
            <person name="She Z."/>
            <person name="Ming Y."/>
            <person name="Huang W."/>
            <person name="Zhang S."/>
            <person name="Huang B."/>
            <person name="Zhang Y."/>
            <person name="Qu T."/>
            <person name="Ni P."/>
            <person name="Miao G."/>
            <person name="Wang J."/>
            <person name="Wang Q."/>
            <person name="Steinberg C.E."/>
            <person name="Wang H."/>
            <person name="Li N."/>
            <person name="Qian L."/>
            <person name="Zhang G."/>
            <person name="Li Y."/>
            <person name="Yang H."/>
            <person name="Liu X."/>
            <person name="Wang J."/>
            <person name="Yin Y."/>
            <person name="Wang J."/>
        </authorList>
    </citation>
    <scope>NUCLEOTIDE SEQUENCE [LARGE SCALE GENOMIC DNA]</scope>
    <source>
        <strain evidence="3">05x7-T-G4-1.051#20</strain>
    </source>
</reference>
<feature type="region of interest" description="Disordered" evidence="2">
    <location>
        <begin position="698"/>
        <end position="721"/>
    </location>
</feature>
<feature type="compositionally biased region" description="Basic and acidic residues" evidence="2">
    <location>
        <begin position="797"/>
        <end position="811"/>
    </location>
</feature>
<feature type="compositionally biased region" description="Basic and acidic residues" evidence="2">
    <location>
        <begin position="373"/>
        <end position="390"/>
    </location>
</feature>
<evidence type="ECO:0000313" key="3">
    <source>
        <dbReference type="EMBL" id="EKC30620.1"/>
    </source>
</evidence>
<evidence type="ECO:0000256" key="1">
    <source>
        <dbReference type="SAM" id="Coils"/>
    </source>
</evidence>
<feature type="compositionally biased region" description="Basic and acidic residues" evidence="2">
    <location>
        <begin position="1121"/>
        <end position="1147"/>
    </location>
</feature>
<dbReference type="InParanoid" id="K1QP76"/>
<sequence>MDEYSLKKVGVDLDDTILYTEQYGHMVSKTYPENLTGNALQTASRKNQDLLSSMFGLINDEKFQIESLRNSPFPSLGEDQNKISSAYANDLRTVGYGRADSPRKTTYNNSFDPRLSFRGLGEEVFTPRTEDEDDKSKARMTENVFLALDNPSALVNDYLYGYREYLRGLTGLPTIHIGSGDEPISDDGSDECKRLFQRIRSESVKSMFLPENEIPQHTDSGMLSESPDNCKSPTAYTHQNHNQSNQLDLHEPSLSTATVLKHSQERMESNSQKNVSKSMCEETFDEPMPSTISPTISRDQAPRPNIKSPPGFPPVHGNKETDKIMKTGKSAEDSKHIDHESSTQTKDVTTSGNTQHPPAKQETTGQQVPQSSESKKPETGIKQKSVDVTKKTYSGNRPQSNKSVPQLSKQREPLKEKRLKDLSELRQQARASGEGATVTKDQSAPCNASWAEKLFHKEAEGKDKDSKEKRNSHEIKPWMEKSSKLVTSNLRASSEPFIPPSHVSKSNNAFQVQATTLVPVEEFKPRPYSLTTHAQTINFPSNLQPAPHPQPPNMYVPTNIPPPPVHNWAQFNSQQNFPRLQDTFQPGNWFNDNSMAQPVKYDGYQYQQQFPDPTTVSPVDQFVPGVMQNSPSFGQSYHYNQVAGNYSFGNVLQSNNATTNVPPQYTFSQHRFLPTVNCQQNSQQQHFYSHREFRNGVPFNYNNNSSSSNNNNNYNNNNNNNNNVSEVNGNCCGEVGEGIPCVQFRRSRSCEDLCIDGSKGKPKPRAIRSNLDTMAAAVENDIEEFIRNQKAKLQQERQYLSEEERSDERGRRQWGRPTETHYANERESPGGLPLTNEKAKSKQQQLREERKREYNELLNRKQHQTGGLQQQSPRKPDLDYNEIERKFQEQKRREFNDYVNRPKFKKAPTPPQSGMKFGEYEDFRKRVEQQRKEEYRSELEKQTLEQAMIRAQGDIPRIGTKPNISQEELNNIAQEKQRRDLRDKMVEDKRIREFERMLHMSHHDDRLTDYMEQERNRIIEDYPLREQDILAMFQRQIEEKERRKQNEARERELEKKQLEFERKLDQNYLQDRNDLGFQGRNAARSEPPPPGRRGDQYDAPRQQSEYVPPRRGARSPPRQDYSPRQEEREGFTERLHKRYEDERRQDYQNHVQQSESDPPFSHRLGGYETHRNKLKTQRILETQQHMEERNAQATNRSWNEPEDTESGLPLGNDFNHKQKMEVQRNREYNEFLKKKYDKNRAPAGKQRGGTLSLGQYEDEKKKLQQERQREYRELMDKKEQERNRGRRGEPTRSKSPDNFFSGFGKHDEERNKLNVERKKEYNHMLAEQGRALIGVARTVASSFDSLYDDDGVKKFVQK</sequence>
<feature type="coiled-coil region" evidence="1">
    <location>
        <begin position="925"/>
        <end position="984"/>
    </location>
</feature>
<proteinExistence type="predicted"/>
<evidence type="ECO:0008006" key="4">
    <source>
        <dbReference type="Google" id="ProtNLM"/>
    </source>
</evidence>
<feature type="compositionally biased region" description="Basic and acidic residues" evidence="2">
    <location>
        <begin position="837"/>
        <end position="859"/>
    </location>
</feature>
<evidence type="ECO:0000256" key="2">
    <source>
        <dbReference type="SAM" id="MobiDB-lite"/>
    </source>
</evidence>
<feature type="compositionally biased region" description="Low complexity" evidence="2">
    <location>
        <begin position="700"/>
        <end position="721"/>
    </location>
</feature>
<dbReference type="HOGENOM" id="CLU_257193_0_0_1"/>
<feature type="compositionally biased region" description="Basic and acidic residues" evidence="2">
    <location>
        <begin position="409"/>
        <end position="424"/>
    </location>
</feature>
<feature type="compositionally biased region" description="Basic and acidic residues" evidence="2">
    <location>
        <begin position="1231"/>
        <end position="1240"/>
    </location>
</feature>
<feature type="compositionally biased region" description="Basic and acidic residues" evidence="2">
    <location>
        <begin position="453"/>
        <end position="474"/>
    </location>
</feature>
<feature type="compositionally biased region" description="Polar residues" evidence="2">
    <location>
        <begin position="215"/>
        <end position="258"/>
    </location>
</feature>
<feature type="region of interest" description="Disordered" evidence="2">
    <location>
        <begin position="1073"/>
        <end position="1216"/>
    </location>
</feature>
<gene>
    <name evidence="3" type="ORF">CGI_10005468</name>
</gene>
<keyword evidence="1" id="KW-0175">Coiled coil</keyword>
<feature type="compositionally biased region" description="Polar residues" evidence="2">
    <location>
        <begin position="342"/>
        <end position="372"/>
    </location>
</feature>
<feature type="compositionally biased region" description="Basic and acidic residues" evidence="2">
    <location>
        <begin position="1257"/>
        <end position="1295"/>
    </location>
</feature>
<feature type="coiled-coil region" evidence="1">
    <location>
        <begin position="1030"/>
        <end position="1066"/>
    </location>
</feature>
<feature type="region of interest" description="Disordered" evidence="2">
    <location>
        <begin position="1231"/>
        <end position="1312"/>
    </location>
</feature>
<feature type="compositionally biased region" description="Polar residues" evidence="2">
    <location>
        <begin position="864"/>
        <end position="873"/>
    </location>
</feature>
<feature type="compositionally biased region" description="Polar residues" evidence="2">
    <location>
        <begin position="391"/>
        <end position="408"/>
    </location>
</feature>
<organism evidence="3">
    <name type="scientific">Magallana gigas</name>
    <name type="common">Pacific oyster</name>
    <name type="synonym">Crassostrea gigas</name>
    <dbReference type="NCBI Taxonomy" id="29159"/>
    <lineage>
        <taxon>Eukaryota</taxon>
        <taxon>Metazoa</taxon>
        <taxon>Spiralia</taxon>
        <taxon>Lophotrochozoa</taxon>
        <taxon>Mollusca</taxon>
        <taxon>Bivalvia</taxon>
        <taxon>Autobranchia</taxon>
        <taxon>Pteriomorphia</taxon>
        <taxon>Ostreida</taxon>
        <taxon>Ostreoidea</taxon>
        <taxon>Ostreidae</taxon>
        <taxon>Magallana</taxon>
    </lineage>
</organism>
<dbReference type="EMBL" id="JH816545">
    <property type="protein sequence ID" value="EKC30620.1"/>
    <property type="molecule type" value="Genomic_DNA"/>
</dbReference>
<feature type="region of interest" description="Disordered" evidence="2">
    <location>
        <begin position="214"/>
        <end position="474"/>
    </location>
</feature>
<protein>
    <recommendedName>
        <fullName evidence="4">Centrosome and spindle pole-associated protein 1</fullName>
    </recommendedName>
</protein>
<feature type="compositionally biased region" description="Basic and acidic residues" evidence="2">
    <location>
        <begin position="317"/>
        <end position="341"/>
    </location>
</feature>
<feature type="region of interest" description="Disordered" evidence="2">
    <location>
        <begin position="797"/>
        <end position="880"/>
    </location>
</feature>
<accession>K1QP76</accession>